<accession>A0A2V5LZ36</accession>
<dbReference type="Proteomes" id="UP000247832">
    <property type="component" value="Unassembled WGS sequence"/>
</dbReference>
<dbReference type="RefSeq" id="WP_110500501.1">
    <property type="nucleotide sequence ID" value="NZ_QJVD01000007.1"/>
</dbReference>
<dbReference type="OrthoDB" id="3683454at2"/>
<proteinExistence type="predicted"/>
<evidence type="ECO:0000313" key="2">
    <source>
        <dbReference type="Proteomes" id="UP000247832"/>
    </source>
</evidence>
<comment type="caution">
    <text evidence="1">The sequence shown here is derived from an EMBL/GenBank/DDBJ whole genome shotgun (WGS) entry which is preliminary data.</text>
</comment>
<name>A0A2V5LZ36_9MICC</name>
<reference evidence="1 2" key="1">
    <citation type="submission" date="2018-05" db="EMBL/GenBank/DDBJ databases">
        <title>Genetic diversity of glacier-inhabiting Cryobacterium bacteria in China and description of Cryobacterium mengkeensis sp. nov. and Arthrobacter glacialis sp. nov.</title>
        <authorList>
            <person name="Liu Q."/>
            <person name="Xin Y.-H."/>
        </authorList>
    </citation>
    <scope>NUCLEOTIDE SEQUENCE [LARGE SCALE GENOMIC DNA]</scope>
    <source>
        <strain evidence="1 2">LI2</strain>
    </source>
</reference>
<dbReference type="EMBL" id="QJVD01000007">
    <property type="protein sequence ID" value="PYI67826.1"/>
    <property type="molecule type" value="Genomic_DNA"/>
</dbReference>
<evidence type="ECO:0000313" key="1">
    <source>
        <dbReference type="EMBL" id="PYI67826.1"/>
    </source>
</evidence>
<organism evidence="1 2">
    <name type="scientific">Arthrobacter livingstonensis</name>
    <dbReference type="NCBI Taxonomy" id="670078"/>
    <lineage>
        <taxon>Bacteria</taxon>
        <taxon>Bacillati</taxon>
        <taxon>Actinomycetota</taxon>
        <taxon>Actinomycetes</taxon>
        <taxon>Micrococcales</taxon>
        <taxon>Micrococcaceae</taxon>
        <taxon>Arthrobacter</taxon>
    </lineage>
</organism>
<gene>
    <name evidence="1" type="ORF">CVV68_08115</name>
</gene>
<sequence length="69" mass="7666">MAVTKLVASIEKELGHRAAPFSLGIRILPVEGFWLHRTGPRRVLISEAARRDPGQLRRLLGPIVTELAQ</sequence>
<protein>
    <submittedName>
        <fullName evidence="1">Uncharacterized protein</fullName>
    </submittedName>
</protein>
<dbReference type="AlphaFoldDB" id="A0A2V5LZ36"/>
<keyword evidence="2" id="KW-1185">Reference proteome</keyword>